<feature type="transmembrane region" description="Helical" evidence="1">
    <location>
        <begin position="160"/>
        <end position="178"/>
    </location>
</feature>
<dbReference type="Proteomes" id="UP000095594">
    <property type="component" value="Unassembled WGS sequence"/>
</dbReference>
<name>A0A174HPN3_9CLOT</name>
<evidence type="ECO:0000313" key="2">
    <source>
        <dbReference type="EMBL" id="CUO76171.1"/>
    </source>
</evidence>
<feature type="transmembrane region" description="Helical" evidence="1">
    <location>
        <begin position="72"/>
        <end position="93"/>
    </location>
</feature>
<feature type="transmembrane region" description="Helical" evidence="1">
    <location>
        <begin position="37"/>
        <end position="60"/>
    </location>
</feature>
<keyword evidence="1" id="KW-0472">Membrane</keyword>
<accession>A0A174HPN3</accession>
<dbReference type="AlphaFoldDB" id="A0A174HPN3"/>
<sequence>MKYIITALIAILVILIFSFILTATINKGKSFKENLKITFMFSLVMLPIILLLPVSLFATFKASTVMLSLDVSNYQIFLLSIIGLFIIFICDFVSKQLITTIGTNMLSKKYSNEDLSEAQMMEIISKKQANIKIWNVVIIFLASLLLYMISMVVISIEFTGLFLVIISIINILNYQLFFRSSYKTAS</sequence>
<gene>
    <name evidence="2" type="ORF">ERS852471_02236</name>
</gene>
<feature type="transmembrane region" description="Helical" evidence="1">
    <location>
        <begin position="133"/>
        <end position="154"/>
    </location>
</feature>
<feature type="transmembrane region" description="Helical" evidence="1">
    <location>
        <begin position="6"/>
        <end position="25"/>
    </location>
</feature>
<dbReference type="EMBL" id="CYZX01000015">
    <property type="protein sequence ID" value="CUO76171.1"/>
    <property type="molecule type" value="Genomic_DNA"/>
</dbReference>
<reference evidence="2 3" key="1">
    <citation type="submission" date="2015-09" db="EMBL/GenBank/DDBJ databases">
        <authorList>
            <consortium name="Pathogen Informatics"/>
        </authorList>
    </citation>
    <scope>NUCLEOTIDE SEQUENCE [LARGE SCALE GENOMIC DNA]</scope>
    <source>
        <strain evidence="2 3">2789STDY5834856</strain>
    </source>
</reference>
<dbReference type="OrthoDB" id="9942323at2"/>
<dbReference type="RefSeq" id="WP_055266586.1">
    <property type="nucleotide sequence ID" value="NZ_CABIXQ010000015.1"/>
</dbReference>
<keyword evidence="1" id="KW-1133">Transmembrane helix</keyword>
<protein>
    <submittedName>
        <fullName evidence="2">Uncharacterized protein</fullName>
    </submittedName>
</protein>
<proteinExistence type="predicted"/>
<organism evidence="2 3">
    <name type="scientific">Clostridium disporicum</name>
    <dbReference type="NCBI Taxonomy" id="84024"/>
    <lineage>
        <taxon>Bacteria</taxon>
        <taxon>Bacillati</taxon>
        <taxon>Bacillota</taxon>
        <taxon>Clostridia</taxon>
        <taxon>Eubacteriales</taxon>
        <taxon>Clostridiaceae</taxon>
        <taxon>Clostridium</taxon>
    </lineage>
</organism>
<keyword evidence="1" id="KW-0812">Transmembrane</keyword>
<evidence type="ECO:0000256" key="1">
    <source>
        <dbReference type="SAM" id="Phobius"/>
    </source>
</evidence>
<evidence type="ECO:0000313" key="3">
    <source>
        <dbReference type="Proteomes" id="UP000095594"/>
    </source>
</evidence>